<keyword evidence="2" id="KW-1185">Reference proteome</keyword>
<gene>
    <name evidence="1" type="ORF">J2S08_000599</name>
</gene>
<dbReference type="InterPro" id="IPR009078">
    <property type="entry name" value="Ferritin-like_SF"/>
</dbReference>
<dbReference type="Pfam" id="PF05138">
    <property type="entry name" value="PaaA_PaaC"/>
    <property type="match status" value="1"/>
</dbReference>
<protein>
    <submittedName>
        <fullName evidence="1">Ring-1,2-phenylacetyl-CoA epoxidase subunit PaaC</fullName>
        <ecNumber evidence="1">1.14.13.149</ecNumber>
    </submittedName>
</protein>
<sequence length="273" mass="30956">MTSKSSPEKVQLIEDKQALIELLYQLADDDFVLAFRGSEWLGLAPHIEEDIAFSSINQDTMGHAVLYYELLETLGEGKANVIAHERPASERRNAVLLELANGTGTYLEEPRFDWAFAVVRHYFYSVYKQEKLHVLEKSSFEPLAQLAANIQVELHYHVMHWKVWFQQLCLSGGEARKRMEAAIKQVWGEFAGVLSFGPIGDRMVKSQLLEAESAFHTRFIVEMKKIFSKVNVPYPGDPQMNSGDGRKGEHTGDLKAALATLSEVYDLDPHTVW</sequence>
<dbReference type="InterPro" id="IPR012347">
    <property type="entry name" value="Ferritin-like"/>
</dbReference>
<reference evidence="1 2" key="1">
    <citation type="submission" date="2023-07" db="EMBL/GenBank/DDBJ databases">
        <title>Genomic Encyclopedia of Type Strains, Phase IV (KMG-IV): sequencing the most valuable type-strain genomes for metagenomic binning, comparative biology and taxonomic classification.</title>
        <authorList>
            <person name="Goeker M."/>
        </authorList>
    </citation>
    <scope>NUCLEOTIDE SEQUENCE [LARGE SCALE GENOMIC DNA]</scope>
    <source>
        <strain evidence="1 2">DSM 23837</strain>
    </source>
</reference>
<proteinExistence type="predicted"/>
<dbReference type="EC" id="1.14.13.149" evidence="1"/>
<accession>A0ABT9WNJ9</accession>
<dbReference type="GO" id="GO:0097266">
    <property type="term" value="F:phenylacetyl-CoA 1,2-epoxidase activity"/>
    <property type="evidence" value="ECO:0007669"/>
    <property type="project" value="UniProtKB-EC"/>
</dbReference>
<dbReference type="PANTHER" id="PTHR30458:SF0">
    <property type="entry name" value="1,2-PHENYLACETYL-COA EPOXIDASE, SUBUNIT C"/>
    <property type="match status" value="1"/>
</dbReference>
<evidence type="ECO:0000313" key="2">
    <source>
        <dbReference type="Proteomes" id="UP001223586"/>
    </source>
</evidence>
<name>A0ABT9WNJ9_9BACI</name>
<evidence type="ECO:0000313" key="1">
    <source>
        <dbReference type="EMBL" id="MDQ0174766.1"/>
    </source>
</evidence>
<dbReference type="InterPro" id="IPR052703">
    <property type="entry name" value="Aromatic_CoA_ox/epox"/>
</dbReference>
<dbReference type="Proteomes" id="UP001223586">
    <property type="component" value="Unassembled WGS sequence"/>
</dbReference>
<dbReference type="RefSeq" id="WP_307226506.1">
    <property type="nucleotide sequence ID" value="NZ_JAUSTT010000002.1"/>
</dbReference>
<dbReference type="SUPFAM" id="SSF47240">
    <property type="entry name" value="Ferritin-like"/>
    <property type="match status" value="1"/>
</dbReference>
<keyword evidence="1" id="KW-0560">Oxidoreductase</keyword>
<dbReference type="Gene3D" id="1.20.1260.10">
    <property type="match status" value="1"/>
</dbReference>
<comment type="caution">
    <text evidence="1">The sequence shown here is derived from an EMBL/GenBank/DDBJ whole genome shotgun (WGS) entry which is preliminary data.</text>
</comment>
<dbReference type="NCBIfam" id="TIGR02158">
    <property type="entry name" value="PA_CoA_Oxy3"/>
    <property type="match status" value="1"/>
</dbReference>
<organism evidence="1 2">
    <name type="scientific">Bacillus chungangensis</name>
    <dbReference type="NCBI Taxonomy" id="587633"/>
    <lineage>
        <taxon>Bacteria</taxon>
        <taxon>Bacillati</taxon>
        <taxon>Bacillota</taxon>
        <taxon>Bacilli</taxon>
        <taxon>Bacillales</taxon>
        <taxon>Bacillaceae</taxon>
        <taxon>Bacillus</taxon>
    </lineage>
</organism>
<dbReference type="InterPro" id="IPR007814">
    <property type="entry name" value="PaaA_PaaC"/>
</dbReference>
<dbReference type="InterPro" id="IPR011882">
    <property type="entry name" value="PaaC"/>
</dbReference>
<dbReference type="PANTHER" id="PTHR30458">
    <property type="entry name" value="PHENYLACETIC ACID DEGRADATION PROTEIN PAA"/>
    <property type="match status" value="1"/>
</dbReference>
<dbReference type="EMBL" id="JAUSTT010000002">
    <property type="protein sequence ID" value="MDQ0174766.1"/>
    <property type="molecule type" value="Genomic_DNA"/>
</dbReference>